<accession>A0A7Y6KIZ3</accession>
<sequence>MAEVWIGFNSADRLRLWWRNGLLTLALAGVLTATALTARGPDTWWLAGGLGLLAVAHFVAMVNLTYGRVLLTAGGLEFRTFVSRRLIPWDEVAGIETRLRATRGGIWSDLLVVRVRGRSVAIPGTITNRPFDAELDRKQVAVQECWARAVGG</sequence>
<feature type="domain" description="Low molecular weight protein antigen 6 PH" evidence="2">
    <location>
        <begin position="68"/>
        <end position="111"/>
    </location>
</feature>
<name>A0A7Y6KIZ3_9ACTN</name>
<protein>
    <recommendedName>
        <fullName evidence="2">Low molecular weight protein antigen 6 PH domain-containing protein</fullName>
    </recommendedName>
</protein>
<dbReference type="RefSeq" id="WP_030695523.1">
    <property type="nucleotide sequence ID" value="NZ_JAANNT010000034.1"/>
</dbReference>
<dbReference type="EMBL" id="JAANNT010000034">
    <property type="protein sequence ID" value="NUV31883.1"/>
    <property type="molecule type" value="Genomic_DNA"/>
</dbReference>
<evidence type="ECO:0000313" key="4">
    <source>
        <dbReference type="Proteomes" id="UP000540128"/>
    </source>
</evidence>
<keyword evidence="1" id="KW-0472">Membrane</keyword>
<feature type="transmembrane region" description="Helical" evidence="1">
    <location>
        <begin position="21"/>
        <end position="38"/>
    </location>
</feature>
<evidence type="ECO:0000259" key="2">
    <source>
        <dbReference type="Pfam" id="PF10756"/>
    </source>
</evidence>
<dbReference type="Pfam" id="PF10756">
    <property type="entry name" value="bPH_6"/>
    <property type="match status" value="1"/>
</dbReference>
<dbReference type="InterPro" id="IPR019692">
    <property type="entry name" value="CFP-6_PH"/>
</dbReference>
<keyword evidence="4" id="KW-1185">Reference proteome</keyword>
<evidence type="ECO:0000313" key="3">
    <source>
        <dbReference type="EMBL" id="NUV31883.1"/>
    </source>
</evidence>
<feature type="transmembrane region" description="Helical" evidence="1">
    <location>
        <begin position="44"/>
        <end position="66"/>
    </location>
</feature>
<organism evidence="3 4">
    <name type="scientific">Streptomyces odorifer</name>
    <dbReference type="NCBI Taxonomy" id="53450"/>
    <lineage>
        <taxon>Bacteria</taxon>
        <taxon>Bacillati</taxon>
        <taxon>Actinomycetota</taxon>
        <taxon>Actinomycetes</taxon>
        <taxon>Kitasatosporales</taxon>
        <taxon>Streptomycetaceae</taxon>
        <taxon>Streptomyces</taxon>
        <taxon>Streptomyces albidoflavus group</taxon>
    </lineage>
</organism>
<reference evidence="3 4" key="1">
    <citation type="submission" date="2020-03" db="EMBL/GenBank/DDBJ databases">
        <title>Complete genome sequence of sixteen Streptomyces strains facilitates identification of candidate genes involved in plant growth-promotion in grain legumes and cereals.</title>
        <authorList>
            <person name="Gopalakrishnan S."/>
            <person name="Thakur V."/>
            <person name="Saxena R."/>
            <person name="Vadlamudi S."/>
            <person name="Purohit S."/>
            <person name="Kumar V."/>
            <person name="Rathore A."/>
            <person name="Chitikineni A."/>
            <person name="Varshney R.K."/>
        </authorList>
    </citation>
    <scope>NUCLEOTIDE SEQUENCE [LARGE SCALE GENOMIC DNA]</scope>
    <source>
        <strain evidence="3 4">KAI-180</strain>
    </source>
</reference>
<evidence type="ECO:0000256" key="1">
    <source>
        <dbReference type="SAM" id="Phobius"/>
    </source>
</evidence>
<comment type="caution">
    <text evidence="3">The sequence shown here is derived from an EMBL/GenBank/DDBJ whole genome shotgun (WGS) entry which is preliminary data.</text>
</comment>
<keyword evidence="1" id="KW-0812">Transmembrane</keyword>
<dbReference type="AlphaFoldDB" id="A0A7Y6KIZ3"/>
<keyword evidence="1" id="KW-1133">Transmembrane helix</keyword>
<gene>
    <name evidence="3" type="ORF">G6W59_26945</name>
</gene>
<proteinExistence type="predicted"/>
<dbReference type="Proteomes" id="UP000540128">
    <property type="component" value="Unassembled WGS sequence"/>
</dbReference>